<name>X6NDL3_RETFI</name>
<dbReference type="InterPro" id="IPR023214">
    <property type="entry name" value="HAD_sf"/>
</dbReference>
<evidence type="ECO:0000313" key="2">
    <source>
        <dbReference type="Proteomes" id="UP000023152"/>
    </source>
</evidence>
<evidence type="ECO:0008006" key="3">
    <source>
        <dbReference type="Google" id="ProtNLM"/>
    </source>
</evidence>
<dbReference type="InterPro" id="IPR036412">
    <property type="entry name" value="HAD-like_sf"/>
</dbReference>
<organism evidence="1 2">
    <name type="scientific">Reticulomyxa filosa</name>
    <dbReference type="NCBI Taxonomy" id="46433"/>
    <lineage>
        <taxon>Eukaryota</taxon>
        <taxon>Sar</taxon>
        <taxon>Rhizaria</taxon>
        <taxon>Retaria</taxon>
        <taxon>Foraminifera</taxon>
        <taxon>Monothalamids</taxon>
        <taxon>Reticulomyxidae</taxon>
        <taxon>Reticulomyxa</taxon>
    </lineage>
</organism>
<evidence type="ECO:0000313" key="1">
    <source>
        <dbReference type="EMBL" id="ETO24385.1"/>
    </source>
</evidence>
<proteinExistence type="predicted"/>
<reference evidence="1 2" key="1">
    <citation type="journal article" date="2013" name="Curr. Biol.">
        <title>The Genome of the Foraminiferan Reticulomyxa filosa.</title>
        <authorList>
            <person name="Glockner G."/>
            <person name="Hulsmann N."/>
            <person name="Schleicher M."/>
            <person name="Noegel A.A."/>
            <person name="Eichinger L."/>
            <person name="Gallinger C."/>
            <person name="Pawlowski J."/>
            <person name="Sierra R."/>
            <person name="Euteneuer U."/>
            <person name="Pillet L."/>
            <person name="Moustafa A."/>
            <person name="Platzer M."/>
            <person name="Groth M."/>
            <person name="Szafranski K."/>
            <person name="Schliwa M."/>
        </authorList>
    </citation>
    <scope>NUCLEOTIDE SEQUENCE [LARGE SCALE GENOMIC DNA]</scope>
</reference>
<keyword evidence="2" id="KW-1185">Reference proteome</keyword>
<gene>
    <name evidence="1" type="ORF">RFI_12773</name>
</gene>
<dbReference type="EMBL" id="ASPP01009249">
    <property type="protein sequence ID" value="ETO24385.1"/>
    <property type="molecule type" value="Genomic_DNA"/>
</dbReference>
<dbReference type="Gene3D" id="3.40.50.1000">
    <property type="entry name" value="HAD superfamily/HAD-like"/>
    <property type="match status" value="1"/>
</dbReference>
<dbReference type="Proteomes" id="UP000023152">
    <property type="component" value="Unassembled WGS sequence"/>
</dbReference>
<dbReference type="SUPFAM" id="SSF56784">
    <property type="entry name" value="HAD-like"/>
    <property type="match status" value="1"/>
</dbReference>
<comment type="caution">
    <text evidence="1">The sequence shown here is derived from an EMBL/GenBank/DDBJ whole genome shotgun (WGS) entry which is preliminary data.</text>
</comment>
<protein>
    <recommendedName>
        <fullName evidence="3">FCP1 homology domain-containing protein</fullName>
    </recommendedName>
</protein>
<accession>X6NDL3</accession>
<sequence length="203" mass="23596">MSKFSHNTTSDLGSPELYQLVSRDKTTTEDQKKAIKLIGFDFDLTLTSFRIFGEKKDFENGEELMGGKYRVEALKKLLKYLKFKKNCWLIAISWNHASVMKQFLTQPSIQMLDLFDKIYDRKFVQAFGGYVEGKGKLLQYMCNVNKLALSQVLFIDDSQEILQKIHPDISTKWIKGEHGIQKKDIDDILHVWFNDAQTEKLSK</sequence>
<dbReference type="AlphaFoldDB" id="X6NDL3"/>